<evidence type="ECO:0000256" key="3">
    <source>
        <dbReference type="ARBA" id="ARBA00022692"/>
    </source>
</evidence>
<dbReference type="InterPro" id="IPR036259">
    <property type="entry name" value="MFS_trans_sf"/>
</dbReference>
<name>A0A7N2MLC4_QUELO</name>
<dbReference type="EnsemblPlants" id="QL10p003633:mrna">
    <property type="protein sequence ID" value="QL10p003633:mrna:CDS:2"/>
    <property type="gene ID" value="QL10p003633"/>
</dbReference>
<feature type="transmembrane region" description="Helical" evidence="6">
    <location>
        <begin position="86"/>
        <end position="107"/>
    </location>
</feature>
<evidence type="ECO:0000256" key="4">
    <source>
        <dbReference type="ARBA" id="ARBA00022989"/>
    </source>
</evidence>
<evidence type="ECO:0000256" key="6">
    <source>
        <dbReference type="SAM" id="Phobius"/>
    </source>
</evidence>
<evidence type="ECO:0000256" key="2">
    <source>
        <dbReference type="ARBA" id="ARBA00005982"/>
    </source>
</evidence>
<dbReference type="InterPro" id="IPR000109">
    <property type="entry name" value="POT_fam"/>
</dbReference>
<dbReference type="EMBL" id="LRBV02000010">
    <property type="status" value="NOT_ANNOTATED_CDS"/>
    <property type="molecule type" value="Genomic_DNA"/>
</dbReference>
<reference evidence="7 8" key="1">
    <citation type="journal article" date="2016" name="G3 (Bethesda)">
        <title>First Draft Assembly and Annotation of the Genome of a California Endemic Oak Quercus lobata Nee (Fagaceae).</title>
        <authorList>
            <person name="Sork V.L."/>
            <person name="Fitz-Gibbon S.T."/>
            <person name="Puiu D."/>
            <person name="Crepeau M."/>
            <person name="Gugger P.F."/>
            <person name="Sherman R."/>
            <person name="Stevens K."/>
            <person name="Langley C.H."/>
            <person name="Pellegrini M."/>
            <person name="Salzberg S.L."/>
        </authorList>
    </citation>
    <scope>NUCLEOTIDE SEQUENCE [LARGE SCALE GENOMIC DNA]</scope>
    <source>
        <strain evidence="7 8">cv. SW786</strain>
    </source>
</reference>
<dbReference type="InParanoid" id="A0A7N2MLC4"/>
<dbReference type="GO" id="GO:0016020">
    <property type="term" value="C:membrane"/>
    <property type="evidence" value="ECO:0007669"/>
    <property type="project" value="UniProtKB-SubCell"/>
</dbReference>
<evidence type="ECO:0000313" key="8">
    <source>
        <dbReference type="Proteomes" id="UP000594261"/>
    </source>
</evidence>
<dbReference type="Gene3D" id="1.20.1250.20">
    <property type="entry name" value="MFS general substrate transporter like domains"/>
    <property type="match status" value="1"/>
</dbReference>
<sequence length="110" mass="12983">MENHTKPIKIKVQESSLSLDFLSLTQNWSRKSNRHLDTWKKQFPVPSYILHCFLDELDHIIWIPIYDRIVVPFLRRITGKESGFTILRRMGIGIFLSVITMIVSDLVDER</sequence>
<evidence type="ECO:0000256" key="1">
    <source>
        <dbReference type="ARBA" id="ARBA00004141"/>
    </source>
</evidence>
<dbReference type="Gramene" id="QL10p003633:mrna">
    <property type="protein sequence ID" value="QL10p003633:mrna:CDS:2"/>
    <property type="gene ID" value="QL10p003633"/>
</dbReference>
<keyword evidence="4 6" id="KW-1133">Transmembrane helix</keyword>
<keyword evidence="8" id="KW-1185">Reference proteome</keyword>
<organism evidence="7 8">
    <name type="scientific">Quercus lobata</name>
    <name type="common">Valley oak</name>
    <dbReference type="NCBI Taxonomy" id="97700"/>
    <lineage>
        <taxon>Eukaryota</taxon>
        <taxon>Viridiplantae</taxon>
        <taxon>Streptophyta</taxon>
        <taxon>Embryophyta</taxon>
        <taxon>Tracheophyta</taxon>
        <taxon>Spermatophyta</taxon>
        <taxon>Magnoliopsida</taxon>
        <taxon>eudicotyledons</taxon>
        <taxon>Gunneridae</taxon>
        <taxon>Pentapetalae</taxon>
        <taxon>rosids</taxon>
        <taxon>fabids</taxon>
        <taxon>Fagales</taxon>
        <taxon>Fagaceae</taxon>
        <taxon>Quercus</taxon>
    </lineage>
</organism>
<proteinExistence type="inferred from homology"/>
<dbReference type="PANTHER" id="PTHR11654">
    <property type="entry name" value="OLIGOPEPTIDE TRANSPORTER-RELATED"/>
    <property type="match status" value="1"/>
</dbReference>
<comment type="similarity">
    <text evidence="2">Belongs to the major facilitator superfamily. Proton-dependent oligopeptide transporter (POT/PTR) (TC 2.A.17) family.</text>
</comment>
<comment type="subcellular location">
    <subcellularLocation>
        <location evidence="1">Membrane</location>
        <topology evidence="1">Multi-pass membrane protein</topology>
    </subcellularLocation>
</comment>
<dbReference type="AlphaFoldDB" id="A0A7N2MLC4"/>
<dbReference type="Pfam" id="PF00854">
    <property type="entry name" value="PTR2"/>
    <property type="match status" value="1"/>
</dbReference>
<keyword evidence="3 6" id="KW-0812">Transmembrane</keyword>
<dbReference type="Proteomes" id="UP000594261">
    <property type="component" value="Chromosome 10"/>
</dbReference>
<reference evidence="7" key="2">
    <citation type="submission" date="2021-01" db="UniProtKB">
        <authorList>
            <consortium name="EnsemblPlants"/>
        </authorList>
    </citation>
    <scope>IDENTIFICATION</scope>
</reference>
<evidence type="ECO:0000256" key="5">
    <source>
        <dbReference type="ARBA" id="ARBA00023136"/>
    </source>
</evidence>
<dbReference type="GO" id="GO:0022857">
    <property type="term" value="F:transmembrane transporter activity"/>
    <property type="evidence" value="ECO:0007669"/>
    <property type="project" value="InterPro"/>
</dbReference>
<accession>A0A7N2MLC4</accession>
<protein>
    <submittedName>
        <fullName evidence="7">Uncharacterized protein</fullName>
    </submittedName>
</protein>
<evidence type="ECO:0000313" key="7">
    <source>
        <dbReference type="EnsemblPlants" id="QL10p003633:mrna:CDS:2"/>
    </source>
</evidence>
<keyword evidence="5 6" id="KW-0472">Membrane</keyword>